<dbReference type="Proteomes" id="UP000198906">
    <property type="component" value="Unassembled WGS sequence"/>
</dbReference>
<dbReference type="STRING" id="47866.GA0074694_4670"/>
<organism evidence="1 2">
    <name type="scientific">Micromonospora inyonensis</name>
    <dbReference type="NCBI Taxonomy" id="47866"/>
    <lineage>
        <taxon>Bacteria</taxon>
        <taxon>Bacillati</taxon>
        <taxon>Actinomycetota</taxon>
        <taxon>Actinomycetes</taxon>
        <taxon>Micromonosporales</taxon>
        <taxon>Micromonosporaceae</taxon>
        <taxon>Micromonospora</taxon>
    </lineage>
</organism>
<gene>
    <name evidence="1" type="ORF">GA0074694_4670</name>
</gene>
<protein>
    <submittedName>
        <fullName evidence="1">Uncharacterized protein</fullName>
    </submittedName>
</protein>
<dbReference type="EMBL" id="FMHU01000002">
    <property type="protein sequence ID" value="SCL26965.1"/>
    <property type="molecule type" value="Genomic_DNA"/>
</dbReference>
<accession>A0A1C6SC36</accession>
<proteinExistence type="predicted"/>
<dbReference type="RefSeq" id="WP_091461653.1">
    <property type="nucleotide sequence ID" value="NZ_FMHU01000002.1"/>
</dbReference>
<evidence type="ECO:0000313" key="2">
    <source>
        <dbReference type="Proteomes" id="UP000198906"/>
    </source>
</evidence>
<sequence length="98" mass="9986">MPRDPLTLAGRAYQAAANLAELLSGDVRIADPGPLLAAMRATGIMLAGCCQELADAADGANQDEAAAELRAAMVQHAEAANAVARAVQAFRSAGVRGR</sequence>
<reference evidence="2" key="1">
    <citation type="submission" date="2016-06" db="EMBL/GenBank/DDBJ databases">
        <authorList>
            <person name="Varghese N."/>
        </authorList>
    </citation>
    <scope>NUCLEOTIDE SEQUENCE [LARGE SCALE GENOMIC DNA]</scope>
    <source>
        <strain evidence="2">DSM 46123</strain>
    </source>
</reference>
<evidence type="ECO:0000313" key="1">
    <source>
        <dbReference type="EMBL" id="SCL26965.1"/>
    </source>
</evidence>
<name>A0A1C6SC36_9ACTN</name>
<keyword evidence="2" id="KW-1185">Reference proteome</keyword>
<dbReference type="AlphaFoldDB" id="A0A1C6SC36"/>